<dbReference type="AlphaFoldDB" id="A0A8J3LVU9"/>
<proteinExistence type="predicted"/>
<name>A0A8J3LVU9_9ACTN</name>
<dbReference type="InterPro" id="IPR002575">
    <property type="entry name" value="Aminoglycoside_PTrfase"/>
</dbReference>
<dbReference type="Pfam" id="PF01636">
    <property type="entry name" value="APH"/>
    <property type="match status" value="1"/>
</dbReference>
<feature type="compositionally biased region" description="Low complexity" evidence="1">
    <location>
        <begin position="262"/>
        <end position="317"/>
    </location>
</feature>
<gene>
    <name evidence="3" type="ORF">Pka01_31750</name>
</gene>
<protein>
    <recommendedName>
        <fullName evidence="2">Aminoglycoside phosphotransferase domain-containing protein</fullName>
    </recommendedName>
</protein>
<evidence type="ECO:0000313" key="3">
    <source>
        <dbReference type="EMBL" id="GIG80048.1"/>
    </source>
</evidence>
<comment type="caution">
    <text evidence="3">The sequence shown here is derived from an EMBL/GenBank/DDBJ whole genome shotgun (WGS) entry which is preliminary data.</text>
</comment>
<dbReference type="SUPFAM" id="SSF56112">
    <property type="entry name" value="Protein kinase-like (PK-like)"/>
    <property type="match status" value="1"/>
</dbReference>
<evidence type="ECO:0000313" key="4">
    <source>
        <dbReference type="Proteomes" id="UP000630097"/>
    </source>
</evidence>
<organism evidence="3 4">
    <name type="scientific">Planotetraspora kaengkrachanensis</name>
    <dbReference type="NCBI Taxonomy" id="575193"/>
    <lineage>
        <taxon>Bacteria</taxon>
        <taxon>Bacillati</taxon>
        <taxon>Actinomycetota</taxon>
        <taxon>Actinomycetes</taxon>
        <taxon>Streptosporangiales</taxon>
        <taxon>Streptosporangiaceae</taxon>
        <taxon>Planotetraspora</taxon>
    </lineage>
</organism>
<reference evidence="3 4" key="1">
    <citation type="submission" date="2021-01" db="EMBL/GenBank/DDBJ databases">
        <title>Whole genome shotgun sequence of Planotetraspora kaengkrachanensis NBRC 104272.</title>
        <authorList>
            <person name="Komaki H."/>
            <person name="Tamura T."/>
        </authorList>
    </citation>
    <scope>NUCLEOTIDE SEQUENCE [LARGE SCALE GENOMIC DNA]</scope>
    <source>
        <strain evidence="3 4">NBRC 104272</strain>
    </source>
</reference>
<dbReference type="EMBL" id="BONV01000012">
    <property type="protein sequence ID" value="GIG80048.1"/>
    <property type="molecule type" value="Genomic_DNA"/>
</dbReference>
<keyword evidence="4" id="KW-1185">Reference proteome</keyword>
<evidence type="ECO:0000256" key="1">
    <source>
        <dbReference type="SAM" id="MobiDB-lite"/>
    </source>
</evidence>
<feature type="domain" description="Aminoglycoside phosphotransferase" evidence="2">
    <location>
        <begin position="31"/>
        <end position="253"/>
    </location>
</feature>
<dbReference type="Gene3D" id="3.90.1200.10">
    <property type="match status" value="1"/>
</dbReference>
<feature type="region of interest" description="Disordered" evidence="1">
    <location>
        <begin position="254"/>
        <end position="337"/>
    </location>
</feature>
<evidence type="ECO:0000259" key="2">
    <source>
        <dbReference type="Pfam" id="PF01636"/>
    </source>
</evidence>
<sequence>MRDDLGPTQLPRLLAERYGLAIQSLVQLPIGQGTVNYRANCAIGEVFVKSYPPGTDLEQEARAIELSELARRNRIPSTAVLRNHDGQTIDATTSLPVSIWQWVPGRVVTELNTSQYEQAGDALGRLHALFVKLPVNSTSNRKVDEWRDIDLDDLAATVDALLGIITSRRTEGILDAFDTVAERTLLERRQMLPRIPELLADLPGNLAVQLLHGDYSPVNLLWVGDELAAVINFSPPDPFLLAYDLGRMAFYPNTVTGDPQRTSRPTSQPIPPSQTSTSAPAAGWRRSNSYAASTGSSSTTRSQAYSRPISTSSGSSGMRPPHACSDISRRWTRCSTT</sequence>
<dbReference type="Proteomes" id="UP000630097">
    <property type="component" value="Unassembled WGS sequence"/>
</dbReference>
<dbReference type="InterPro" id="IPR011009">
    <property type="entry name" value="Kinase-like_dom_sf"/>
</dbReference>
<accession>A0A8J3LVU9</accession>